<dbReference type="InterPro" id="IPR039426">
    <property type="entry name" value="TonB-dep_rcpt-like"/>
</dbReference>
<dbReference type="InterPro" id="IPR012910">
    <property type="entry name" value="Plug_dom"/>
</dbReference>
<dbReference type="Gene3D" id="2.60.40.1120">
    <property type="entry name" value="Carboxypeptidase-like, regulatory domain"/>
    <property type="match status" value="1"/>
</dbReference>
<dbReference type="InterPro" id="IPR037066">
    <property type="entry name" value="Plug_dom_sf"/>
</dbReference>
<dbReference type="Proteomes" id="UP000646484">
    <property type="component" value="Unassembled WGS sequence"/>
</dbReference>
<evidence type="ECO:0000259" key="2">
    <source>
        <dbReference type="Pfam" id="PF07715"/>
    </source>
</evidence>
<reference evidence="3 4" key="1">
    <citation type="submission" date="2020-08" db="EMBL/GenBank/DDBJ databases">
        <title>Genome public.</title>
        <authorList>
            <person name="Liu C."/>
            <person name="Sun Q."/>
        </authorList>
    </citation>
    <scope>NUCLEOTIDE SEQUENCE [LARGE SCALE GENOMIC DNA]</scope>
    <source>
        <strain evidence="3 4">NSJ-56</strain>
    </source>
</reference>
<dbReference type="InterPro" id="IPR008969">
    <property type="entry name" value="CarboxyPept-like_regulatory"/>
</dbReference>
<accession>A0ABR7D0W6</accession>
<comment type="subcellular location">
    <subcellularLocation>
        <location evidence="1">Cell outer membrane</location>
        <topology evidence="1">Multi-pass membrane protein</topology>
    </subcellularLocation>
</comment>
<dbReference type="SUPFAM" id="SSF56935">
    <property type="entry name" value="Porins"/>
    <property type="match status" value="1"/>
</dbReference>
<evidence type="ECO:0000313" key="4">
    <source>
        <dbReference type="Proteomes" id="UP000646484"/>
    </source>
</evidence>
<evidence type="ECO:0000313" key="3">
    <source>
        <dbReference type="EMBL" id="MBC5621586.1"/>
    </source>
</evidence>
<keyword evidence="1" id="KW-0812">Transmembrane</keyword>
<keyword evidence="1" id="KW-1134">Transmembrane beta strand</keyword>
<keyword evidence="1" id="KW-0472">Membrane</keyword>
<protein>
    <submittedName>
        <fullName evidence="3">SusC/RagA family TonB-linked outer membrane protein</fullName>
    </submittedName>
</protein>
<dbReference type="Gene3D" id="2.170.130.10">
    <property type="entry name" value="TonB-dependent receptor, plug domain"/>
    <property type="match status" value="1"/>
</dbReference>
<dbReference type="EMBL" id="JACOOH010000004">
    <property type="protein sequence ID" value="MBC5621586.1"/>
    <property type="molecule type" value="Genomic_DNA"/>
</dbReference>
<dbReference type="Pfam" id="PF13715">
    <property type="entry name" value="CarbopepD_reg_2"/>
    <property type="match status" value="1"/>
</dbReference>
<dbReference type="NCBIfam" id="TIGR04056">
    <property type="entry name" value="OMP_RagA_SusC"/>
    <property type="match status" value="1"/>
</dbReference>
<dbReference type="PROSITE" id="PS52016">
    <property type="entry name" value="TONB_DEPENDENT_REC_3"/>
    <property type="match status" value="1"/>
</dbReference>
<dbReference type="NCBIfam" id="TIGR04057">
    <property type="entry name" value="SusC_RagA_signa"/>
    <property type="match status" value="1"/>
</dbReference>
<dbReference type="InterPro" id="IPR023996">
    <property type="entry name" value="TonB-dep_OMP_SusC/RagA"/>
</dbReference>
<keyword evidence="1" id="KW-0813">Transport</keyword>
<comment type="caution">
    <text evidence="3">The sequence shown here is derived from an EMBL/GenBank/DDBJ whole genome shotgun (WGS) entry which is preliminary data.</text>
</comment>
<dbReference type="Pfam" id="PF07715">
    <property type="entry name" value="Plug"/>
    <property type="match status" value="1"/>
</dbReference>
<comment type="similarity">
    <text evidence="1">Belongs to the TonB-dependent receptor family.</text>
</comment>
<organism evidence="3 4">
    <name type="scientific">Butyricimonas hominis</name>
    <dbReference type="NCBI Taxonomy" id="2763032"/>
    <lineage>
        <taxon>Bacteria</taxon>
        <taxon>Pseudomonadati</taxon>
        <taxon>Bacteroidota</taxon>
        <taxon>Bacteroidia</taxon>
        <taxon>Bacteroidales</taxon>
        <taxon>Odoribacteraceae</taxon>
        <taxon>Butyricimonas</taxon>
    </lineage>
</organism>
<sequence>MKKKRDYALPRSWNSWRKMLIFKNFLVILFLGVYTAIPASAQAQQRTKVTLDLKDVTLNEIIAELKKQTDYDFFYNSELVKSKGKISAKAENKEVKQLLDEILPKLGLEYTVQQSLISIREKTKPEVEMISVTGKIVDEKGNTLPGATVIIQGTTQGVVTDADGRYTISVRPNDVLRVSYIGYKTEVVELKGKTKVNVRLNPTAENIEEVTVVAFGEQKKESVVSAITTVDARTLKSSSSDLTSQFTGKIAGIVGWQTGGLPGALTEDEMNTKFYIRGITSFQSKANIDPLILIDGVESSKLDLSRMVPEDIETFSVMKDASATAMYGARGANGVILVTTKKGQEGSVYTSVRYEAVASMPTREIEVVNPINYMKMYNQALLARNPSATPQYSVTRIERTGSPLYPSYVYPANDWYNIMFNDYSINHRAGLNLRGGSRLVQYYASVNYVRDEGMLKTERLNQFKCNIENNTFSFRTNLNIDLSAGIRLNINSSANLDKYHGPLADVSQAYYMAFNASPVDFAAMYPGDETYGWPHLRFGSLNNKTNNPYLELHKGYKDRRRYSAVARAEYIHNLSPILKGLELRASVSVNYTGYYSTGYKTEPYRYILKNYDFETGVHTLTAINPDEASRTLQVDTQDRKNTGSSENTQMSYEVRGLHVAAWGEHQTSLTAVFNAQETTTSSASSVLNGIPRRNMGFSMRGTYGFRDKYFAEASFGYNGSERFADKHRFGFFPAAGVAWIASKESFLANHTAHWLSFLKFRFSWGKVGNDGVINEPHFTHLPLLTPTQAADPSPNGNNLQTYEISSYPNDKITWEIAEQMNLGIETKLFGGIVEINADFYQEIRHNILDYRYTIPATTGLEKLQIGNVGNARSRGIDLSGKIQHAFTPDFWMILNGTFTYSKAIYKDIEEATDKPEWQRKKGQELSQQIGYIAEGLFRDQAEIDNSPHQGGDVMPGDIRYRDLNNDGVIDVNDATYIGFPTTPRVIYGFSGFFNFKNFEFSFSFQGSGKRAFFMNPMAISPFVENRAMLKAIYDDHWSENNMKARPFWPRLSTQSIEIHNPQENSGTGAEQRRSTYFMRECSFLRCTSIELAYNLPQNLLTKLKMQSIKFYTRVNNPFLISNFKVWDVELGENGFNYPIQRTWSVGLNISF</sequence>
<keyword evidence="4" id="KW-1185">Reference proteome</keyword>
<gene>
    <name evidence="3" type="ORF">H8S64_10795</name>
</gene>
<dbReference type="SUPFAM" id="SSF49464">
    <property type="entry name" value="Carboxypeptidase regulatory domain-like"/>
    <property type="match status" value="1"/>
</dbReference>
<dbReference type="RefSeq" id="WP_186976060.1">
    <property type="nucleotide sequence ID" value="NZ_JACOOH010000004.1"/>
</dbReference>
<keyword evidence="1" id="KW-0998">Cell outer membrane</keyword>
<feature type="domain" description="TonB-dependent receptor plug" evidence="2">
    <location>
        <begin position="220"/>
        <end position="335"/>
    </location>
</feature>
<name>A0ABR7D0W6_9BACT</name>
<dbReference type="InterPro" id="IPR023997">
    <property type="entry name" value="TonB-dep_OMP_SusC/RagA_CS"/>
</dbReference>
<proteinExistence type="inferred from homology"/>
<evidence type="ECO:0000256" key="1">
    <source>
        <dbReference type="PROSITE-ProRule" id="PRU01360"/>
    </source>
</evidence>